<keyword evidence="2" id="KW-1185">Reference proteome</keyword>
<evidence type="ECO:0000313" key="2">
    <source>
        <dbReference type="Proteomes" id="UP000489600"/>
    </source>
</evidence>
<gene>
    <name evidence="1" type="ORF">ANE_LOCUS22051</name>
</gene>
<reference evidence="1" key="1">
    <citation type="submission" date="2019-07" db="EMBL/GenBank/DDBJ databases">
        <authorList>
            <person name="Dittberner H."/>
        </authorList>
    </citation>
    <scope>NUCLEOTIDE SEQUENCE [LARGE SCALE GENOMIC DNA]</scope>
</reference>
<accession>A0A565CD62</accession>
<dbReference type="AlphaFoldDB" id="A0A565CD62"/>
<organism evidence="1 2">
    <name type="scientific">Arabis nemorensis</name>
    <dbReference type="NCBI Taxonomy" id="586526"/>
    <lineage>
        <taxon>Eukaryota</taxon>
        <taxon>Viridiplantae</taxon>
        <taxon>Streptophyta</taxon>
        <taxon>Embryophyta</taxon>
        <taxon>Tracheophyta</taxon>
        <taxon>Spermatophyta</taxon>
        <taxon>Magnoliopsida</taxon>
        <taxon>eudicotyledons</taxon>
        <taxon>Gunneridae</taxon>
        <taxon>Pentapetalae</taxon>
        <taxon>rosids</taxon>
        <taxon>malvids</taxon>
        <taxon>Brassicales</taxon>
        <taxon>Brassicaceae</taxon>
        <taxon>Arabideae</taxon>
        <taxon>Arabis</taxon>
    </lineage>
</organism>
<dbReference type="OrthoDB" id="1031727at2759"/>
<evidence type="ECO:0000313" key="1">
    <source>
        <dbReference type="EMBL" id="VVB11607.1"/>
    </source>
</evidence>
<dbReference type="EMBL" id="CABITT030000007">
    <property type="protein sequence ID" value="VVB11607.1"/>
    <property type="molecule type" value="Genomic_DNA"/>
</dbReference>
<dbReference type="Proteomes" id="UP000489600">
    <property type="component" value="Unassembled WGS sequence"/>
</dbReference>
<protein>
    <submittedName>
        <fullName evidence="1">Uncharacterized protein</fullName>
    </submittedName>
</protein>
<proteinExistence type="predicted"/>
<comment type="caution">
    <text evidence="1">The sequence shown here is derived from an EMBL/GenBank/DDBJ whole genome shotgun (WGS) entry which is preliminary data.</text>
</comment>
<sequence>MDEDVGLFMVLRFCYPELTMCVTVGPKNVATYELQCRRPFQVARHLYLPETEDENLQREAQIRYNGKTLKTHILHYVCSNLNSISNPHHLIKPDLISGRTIPATERVLQENFSEAEMMVMKIWRLKRSGQWNKVLNQTTSNKLTMEDNEQINSSPASVLNNDPILLSSEESEEYSSRGSSEICLVANFVEELDRALLEAASRVRVLNEPNYSTSD</sequence>
<name>A0A565CD62_9BRAS</name>